<protein>
    <recommendedName>
        <fullName evidence="5">DUF916 domain-containing protein</fullName>
    </recommendedName>
</protein>
<reference evidence="3 4" key="1">
    <citation type="submission" date="2022-07" db="EMBL/GenBank/DDBJ databases">
        <title>Novel species in genus cellulomonas.</title>
        <authorList>
            <person name="Ye L."/>
        </authorList>
    </citation>
    <scope>NUCLEOTIDE SEQUENCE [LARGE SCALE GENOMIC DNA]</scope>
    <source>
        <strain evidence="4">zg-B89</strain>
    </source>
</reference>
<feature type="region of interest" description="Disordered" evidence="1">
    <location>
        <begin position="139"/>
        <end position="168"/>
    </location>
</feature>
<evidence type="ECO:0000313" key="3">
    <source>
        <dbReference type="EMBL" id="UUI72884.1"/>
    </source>
</evidence>
<keyword evidence="2" id="KW-1133">Transmembrane helix</keyword>
<evidence type="ECO:0000256" key="2">
    <source>
        <dbReference type="SAM" id="Phobius"/>
    </source>
</evidence>
<gene>
    <name evidence="3" type="ORF">NP048_05410</name>
</gene>
<feature type="transmembrane region" description="Helical" evidence="2">
    <location>
        <begin position="113"/>
        <end position="134"/>
    </location>
</feature>
<keyword evidence="2" id="KW-0472">Membrane</keyword>
<evidence type="ECO:0000313" key="4">
    <source>
        <dbReference type="Proteomes" id="UP001316384"/>
    </source>
</evidence>
<dbReference type="EMBL" id="CP101987">
    <property type="protein sequence ID" value="UUI72884.1"/>
    <property type="molecule type" value="Genomic_DNA"/>
</dbReference>
<sequence length="168" mass="16446">MRVDDVRLDYRGTANPFGAGRAVVTYTLTNAGNARLLPSESVTVAGPGGVGTRTVVVTGAQEVLAGSTVRRTVGVDGVLPAFRLEAAVAVTGEAVGIGGGDLAADRATAAGAAVPWAALALVLVVVGGAVLVGLRDGRGRGVTTSATPAPTTPAPDAPAPDADGPDPR</sequence>
<dbReference type="Proteomes" id="UP001316384">
    <property type="component" value="Chromosome"/>
</dbReference>
<keyword evidence="2" id="KW-0812">Transmembrane</keyword>
<evidence type="ECO:0000256" key="1">
    <source>
        <dbReference type="SAM" id="MobiDB-lite"/>
    </source>
</evidence>
<dbReference type="RefSeq" id="WP_227578458.1">
    <property type="nucleotide sequence ID" value="NZ_CP101987.1"/>
</dbReference>
<name>A0ABY5KRL0_9CELL</name>
<proteinExistence type="predicted"/>
<keyword evidence="4" id="KW-1185">Reference proteome</keyword>
<organism evidence="3 4">
    <name type="scientific">Cellulomonas xiejunii</name>
    <dbReference type="NCBI Taxonomy" id="2968083"/>
    <lineage>
        <taxon>Bacteria</taxon>
        <taxon>Bacillati</taxon>
        <taxon>Actinomycetota</taxon>
        <taxon>Actinomycetes</taxon>
        <taxon>Micrococcales</taxon>
        <taxon>Cellulomonadaceae</taxon>
        <taxon>Cellulomonas</taxon>
    </lineage>
</organism>
<accession>A0ABY5KRL0</accession>
<evidence type="ECO:0008006" key="5">
    <source>
        <dbReference type="Google" id="ProtNLM"/>
    </source>
</evidence>